<accession>A0A0G3GYS5</accession>
<name>A0A0G3GYS5_9CORY</name>
<protein>
    <submittedName>
        <fullName evidence="1">Uncharacterized protein</fullName>
    </submittedName>
</protein>
<dbReference type="KEGG" id="cmv:CMUST_09975"/>
<dbReference type="STRING" id="571915.CMUST_09975"/>
<reference evidence="2" key="2">
    <citation type="submission" date="2015-05" db="EMBL/GenBank/DDBJ databases">
        <title>Complete genome sequence of Corynebacterium mustelae DSM 45274, isolated from various tissues of a male ferret with lethal sepsis.</title>
        <authorList>
            <person name="Ruckert C."/>
            <person name="Albersmeier A."/>
            <person name="Winkler A."/>
            <person name="Tauch A."/>
        </authorList>
    </citation>
    <scope>NUCLEOTIDE SEQUENCE [LARGE SCALE GENOMIC DNA]</scope>
    <source>
        <strain evidence="2">DSM 45274</strain>
    </source>
</reference>
<reference evidence="1 2" key="1">
    <citation type="journal article" date="2015" name="Genome Announc.">
        <title>Complete Genome Sequence of the Type Strain Corynebacterium mustelae DSM 45274, Isolated from Various Tissues of a Male Ferret with Lethal Sepsis.</title>
        <authorList>
            <person name="Ruckert C."/>
            <person name="Eimer J."/>
            <person name="Winkler A."/>
            <person name="Tauch A."/>
        </authorList>
    </citation>
    <scope>NUCLEOTIDE SEQUENCE [LARGE SCALE GENOMIC DNA]</scope>
    <source>
        <strain evidence="1 2">DSM 45274</strain>
    </source>
</reference>
<dbReference type="Proteomes" id="UP000035199">
    <property type="component" value="Chromosome"/>
</dbReference>
<sequence>MASWELWFLGFEVDSERLRCFTPHALAQLIGYAHTVSGVDKVWEPLFPDFPQCSSSELDRQVTMLRHYRSGGRWRPKNPQLSPVIPSRYRWRVHQRLHITTFTPALVQDLWSSPVALSARQREAAEDLALFVAASPAWDLGDIVENTHFRHGENFGHAAATLAVVSPHAFRRLLARTHTITDILRCILAFYCAQPDRARDLRCSREYPVNMRSIPREIRREILCAMAAADSQETRDRVLKDQYVWRRVLKKIHPFDLPESGAARPILDVIFGNVKHTSTNARVEQAFAQHDVKAAIELLGPTPGVFLRRLDHLVRLVTTETTPLLFTAVRRVAPHVSLTTLISVINGLRSREQVPKVIRLASRVFISHKPPHPVDKTLVAQVLHLLEQALDAQLALKPPPPTRLPDGGAFPVPLGSRWASTSSVPYYPGQPLKLDLRSEESIRLFVHWVGDDVDLGVVFADETLTHSLGYVDYTNLIGHSLETTVTHSGDVVYAPAPKGACEMIDIKLSRKLPPRVRYIIPSIISFNGVKLGQIPTLTGLMHTHQLQGHHFDPSEVTSSASITVESTSAVPFIIDVAAKQLVWLDSSLGTRKGEFSAGRSELVELVRAELQRIKTHISVHELLRRWVSVHDVDVEFGNPEIDYAQVVEPVFTGPQDPMAVAWAQRLIGISA</sequence>
<dbReference type="AlphaFoldDB" id="A0A0G3GYS5"/>
<keyword evidence="2" id="KW-1185">Reference proteome</keyword>
<organism evidence="1 2">
    <name type="scientific">Corynebacterium mustelae</name>
    <dbReference type="NCBI Taxonomy" id="571915"/>
    <lineage>
        <taxon>Bacteria</taxon>
        <taxon>Bacillati</taxon>
        <taxon>Actinomycetota</taxon>
        <taxon>Actinomycetes</taxon>
        <taxon>Mycobacteriales</taxon>
        <taxon>Corynebacteriaceae</taxon>
        <taxon>Corynebacterium</taxon>
    </lineage>
</organism>
<dbReference type="EMBL" id="CP011542">
    <property type="protein sequence ID" value="AKK06311.1"/>
    <property type="molecule type" value="Genomic_DNA"/>
</dbReference>
<evidence type="ECO:0000313" key="1">
    <source>
        <dbReference type="EMBL" id="AKK06311.1"/>
    </source>
</evidence>
<proteinExistence type="predicted"/>
<evidence type="ECO:0000313" key="2">
    <source>
        <dbReference type="Proteomes" id="UP000035199"/>
    </source>
</evidence>
<gene>
    <name evidence="1" type="ORF">CMUST_09975</name>
</gene>
<dbReference type="PATRIC" id="fig|571915.4.peg.2117"/>